<feature type="transmembrane region" description="Helical" evidence="7">
    <location>
        <begin position="398"/>
        <end position="424"/>
    </location>
</feature>
<feature type="compositionally biased region" description="Polar residues" evidence="6">
    <location>
        <begin position="8"/>
        <end position="17"/>
    </location>
</feature>
<gene>
    <name evidence="9" type="ORF">BZA70DRAFT_282465</name>
</gene>
<keyword evidence="5 7" id="KW-0472">Membrane</keyword>
<feature type="transmembrane region" description="Helical" evidence="7">
    <location>
        <begin position="112"/>
        <end position="132"/>
    </location>
</feature>
<feature type="transmembrane region" description="Helical" evidence="7">
    <location>
        <begin position="445"/>
        <end position="465"/>
    </location>
</feature>
<keyword evidence="3 7" id="KW-0812">Transmembrane</keyword>
<accession>A0ABR1F258</accession>
<evidence type="ECO:0000256" key="2">
    <source>
        <dbReference type="ARBA" id="ARBA00008335"/>
    </source>
</evidence>
<evidence type="ECO:0000256" key="6">
    <source>
        <dbReference type="SAM" id="MobiDB-lite"/>
    </source>
</evidence>
<dbReference type="GeneID" id="90038795"/>
<evidence type="ECO:0000259" key="8">
    <source>
        <dbReference type="PROSITE" id="PS50850"/>
    </source>
</evidence>
<comment type="caution">
    <text evidence="9">The sequence shown here is derived from an EMBL/GenBank/DDBJ whole genome shotgun (WGS) entry which is preliminary data.</text>
</comment>
<evidence type="ECO:0000256" key="3">
    <source>
        <dbReference type="ARBA" id="ARBA00022692"/>
    </source>
</evidence>
<evidence type="ECO:0000256" key="7">
    <source>
        <dbReference type="SAM" id="Phobius"/>
    </source>
</evidence>
<dbReference type="InterPro" id="IPR036259">
    <property type="entry name" value="MFS_trans_sf"/>
</dbReference>
<dbReference type="Gene3D" id="1.20.1250.20">
    <property type="entry name" value="MFS general substrate transporter like domains"/>
    <property type="match status" value="2"/>
</dbReference>
<feature type="transmembrane region" description="Helical" evidence="7">
    <location>
        <begin position="308"/>
        <end position="332"/>
    </location>
</feature>
<feature type="transmembrane region" description="Helical" evidence="7">
    <location>
        <begin position="202"/>
        <end position="225"/>
    </location>
</feature>
<dbReference type="InterPro" id="IPR011701">
    <property type="entry name" value="MFS"/>
</dbReference>
<feature type="domain" description="Major facilitator superfamily (MFS) profile" evidence="8">
    <location>
        <begin position="48"/>
        <end position="534"/>
    </location>
</feature>
<dbReference type="PANTHER" id="PTHR23501">
    <property type="entry name" value="MAJOR FACILITATOR SUPERFAMILY"/>
    <property type="match status" value="1"/>
</dbReference>
<proteinExistence type="inferred from homology"/>
<organism evidence="9 10">
    <name type="scientific">Myxozyma melibiosi</name>
    <dbReference type="NCBI Taxonomy" id="54550"/>
    <lineage>
        <taxon>Eukaryota</taxon>
        <taxon>Fungi</taxon>
        <taxon>Dikarya</taxon>
        <taxon>Ascomycota</taxon>
        <taxon>Saccharomycotina</taxon>
        <taxon>Lipomycetes</taxon>
        <taxon>Lipomycetales</taxon>
        <taxon>Lipomycetaceae</taxon>
        <taxon>Myxozyma</taxon>
    </lineage>
</organism>
<protein>
    <submittedName>
        <fullName evidence="9">MFS multidrug transporter-like protein</fullName>
    </submittedName>
</protein>
<evidence type="ECO:0000256" key="1">
    <source>
        <dbReference type="ARBA" id="ARBA00004141"/>
    </source>
</evidence>
<dbReference type="PROSITE" id="PS50850">
    <property type="entry name" value="MFS"/>
    <property type="match status" value="1"/>
</dbReference>
<dbReference type="SUPFAM" id="SSF103473">
    <property type="entry name" value="MFS general substrate transporter"/>
    <property type="match status" value="1"/>
</dbReference>
<dbReference type="PRINTS" id="PR01036">
    <property type="entry name" value="TCRTETB"/>
</dbReference>
<evidence type="ECO:0000313" key="10">
    <source>
        <dbReference type="Proteomes" id="UP001498771"/>
    </source>
</evidence>
<evidence type="ECO:0000313" key="9">
    <source>
        <dbReference type="EMBL" id="KAK7203939.1"/>
    </source>
</evidence>
<dbReference type="EMBL" id="JBBJBU010000010">
    <property type="protein sequence ID" value="KAK7203939.1"/>
    <property type="molecule type" value="Genomic_DNA"/>
</dbReference>
<feature type="transmembrane region" description="Helical" evidence="7">
    <location>
        <begin position="510"/>
        <end position="529"/>
    </location>
</feature>
<dbReference type="PANTHER" id="PTHR23501:SF78">
    <property type="entry name" value="MAJOR FACILITATOR SUPERFAMILY (MFS) PROFILE DOMAIN-CONTAINING PROTEIN-RELATED"/>
    <property type="match status" value="1"/>
</dbReference>
<comment type="subcellular location">
    <subcellularLocation>
        <location evidence="1">Membrane</location>
        <topology evidence="1">Multi-pass membrane protein</topology>
    </subcellularLocation>
</comment>
<comment type="similarity">
    <text evidence="2">Belongs to the major facilitator superfamily.</text>
</comment>
<evidence type="ECO:0000256" key="4">
    <source>
        <dbReference type="ARBA" id="ARBA00022989"/>
    </source>
</evidence>
<dbReference type="InterPro" id="IPR020846">
    <property type="entry name" value="MFS_dom"/>
</dbReference>
<dbReference type="Pfam" id="PF07690">
    <property type="entry name" value="MFS_1"/>
    <property type="match status" value="1"/>
</dbReference>
<feature type="transmembrane region" description="Helical" evidence="7">
    <location>
        <begin position="39"/>
        <end position="61"/>
    </location>
</feature>
<dbReference type="Proteomes" id="UP001498771">
    <property type="component" value="Unassembled WGS sequence"/>
</dbReference>
<feature type="region of interest" description="Disordered" evidence="6">
    <location>
        <begin position="1"/>
        <end position="25"/>
    </location>
</feature>
<evidence type="ECO:0000256" key="5">
    <source>
        <dbReference type="ARBA" id="ARBA00023136"/>
    </source>
</evidence>
<feature type="transmembrane region" description="Helical" evidence="7">
    <location>
        <begin position="263"/>
        <end position="287"/>
    </location>
</feature>
<keyword evidence="10" id="KW-1185">Reference proteome</keyword>
<reference evidence="9 10" key="1">
    <citation type="submission" date="2024-03" db="EMBL/GenBank/DDBJ databases">
        <title>Genome-scale model development and genomic sequencing of the oleaginous clade Lipomyces.</title>
        <authorList>
            <consortium name="Lawrence Berkeley National Laboratory"/>
            <person name="Czajka J.J."/>
            <person name="Han Y."/>
            <person name="Kim J."/>
            <person name="Mondo S.J."/>
            <person name="Hofstad B.A."/>
            <person name="Robles A."/>
            <person name="Haridas S."/>
            <person name="Riley R."/>
            <person name="LaButti K."/>
            <person name="Pangilinan J."/>
            <person name="Andreopoulos W."/>
            <person name="Lipzen A."/>
            <person name="Yan J."/>
            <person name="Wang M."/>
            <person name="Ng V."/>
            <person name="Grigoriev I.V."/>
            <person name="Spatafora J.W."/>
            <person name="Magnuson J.K."/>
            <person name="Baker S.E."/>
            <person name="Pomraning K.R."/>
        </authorList>
    </citation>
    <scope>NUCLEOTIDE SEQUENCE [LARGE SCALE GENOMIC DNA]</scope>
    <source>
        <strain evidence="9 10">Phaff 52-87</strain>
    </source>
</reference>
<feature type="transmembrane region" description="Helical" evidence="7">
    <location>
        <begin position="371"/>
        <end position="392"/>
    </location>
</feature>
<feature type="transmembrane region" description="Helical" evidence="7">
    <location>
        <begin position="138"/>
        <end position="159"/>
    </location>
</feature>
<name>A0ABR1F258_9ASCO</name>
<feature type="transmembrane region" description="Helical" evidence="7">
    <location>
        <begin position="344"/>
        <end position="364"/>
    </location>
</feature>
<feature type="transmembrane region" description="Helical" evidence="7">
    <location>
        <begin position="171"/>
        <end position="190"/>
    </location>
</feature>
<dbReference type="RefSeq" id="XP_064766972.1">
    <property type="nucleotide sequence ID" value="XM_064913283.1"/>
</dbReference>
<sequence length="551" mass="59457">MEDEKNVIVSSTEQEGSAQDVGEQKPEANKELLEDQTNLLPFGQLISVFAAICLSLFVSYIDQSSLGNMLPTIGRDLNAETTISWAATATMIANTTFQVLYGRLSDIFGRKYIFLSAVLLLFVADLLCGFAKTAAQFYVFRGFSGIAAGGINALAMILVSDIVTLRQRGKYQGFIATTIGIANTVGPFIAAGLIDHANWRVLFYIVAPCALVSMVVSWFIVPLKFTPGDYKAKIRKVDGLGILLSSIAVIFILIPVNSGGVEWAWNSGFVISFFVIGGLAAVGFIYVEKKVARLPMMPLRLFHSKVRAAMFVQVFFTGAVYYVQINFLPVYFQNARGYSRMFSAVMLLAMVVPQAVMSTCAGLIMSRTGKYAMIVRTGSVLLVAATSIQLGIYNDTTASGVLAIPLVIQSLGIGCTFQPVLVALQANAPKADRAVIVSVRNLVRSLGAAVGLAIASALLSNVLLANVPEGIPAEMQAAMASSVFAVPDLSGSSAEQVRRVRHAYMVAHRAVFAFYVPMTVVSFVLSFFVKENGLERQEERSSGNEVKKEDV</sequence>
<feature type="transmembrane region" description="Helical" evidence="7">
    <location>
        <begin position="237"/>
        <end position="257"/>
    </location>
</feature>
<keyword evidence="4 7" id="KW-1133">Transmembrane helix</keyword>